<dbReference type="AlphaFoldDB" id="A0A0V1FR29"/>
<organism evidence="1 2">
    <name type="scientific">Trichinella pseudospiralis</name>
    <name type="common">Parasitic roundworm</name>
    <dbReference type="NCBI Taxonomy" id="6337"/>
    <lineage>
        <taxon>Eukaryota</taxon>
        <taxon>Metazoa</taxon>
        <taxon>Ecdysozoa</taxon>
        <taxon>Nematoda</taxon>
        <taxon>Enoplea</taxon>
        <taxon>Dorylaimia</taxon>
        <taxon>Trichinellida</taxon>
        <taxon>Trichinellidae</taxon>
        <taxon>Trichinella</taxon>
    </lineage>
</organism>
<accession>A0A0V1FR29</accession>
<comment type="caution">
    <text evidence="1">The sequence shown here is derived from an EMBL/GenBank/DDBJ whole genome shotgun (WGS) entry which is preliminary data.</text>
</comment>
<dbReference type="EMBL" id="JYDT01000041">
    <property type="protein sequence ID" value="KRY88502.1"/>
    <property type="molecule type" value="Genomic_DNA"/>
</dbReference>
<protein>
    <submittedName>
        <fullName evidence="1">Uncharacterized protein</fullName>
    </submittedName>
</protein>
<proteinExistence type="predicted"/>
<gene>
    <name evidence="1" type="ORF">T4D_8385</name>
</gene>
<name>A0A0V1FR29_TRIPS</name>
<dbReference type="Proteomes" id="UP000054995">
    <property type="component" value="Unassembled WGS sequence"/>
</dbReference>
<evidence type="ECO:0000313" key="1">
    <source>
        <dbReference type="EMBL" id="KRY88502.1"/>
    </source>
</evidence>
<reference evidence="1 2" key="1">
    <citation type="submission" date="2015-01" db="EMBL/GenBank/DDBJ databases">
        <title>Evolution of Trichinella species and genotypes.</title>
        <authorList>
            <person name="Korhonen P.K."/>
            <person name="Edoardo P."/>
            <person name="Giuseppe L.R."/>
            <person name="Gasser R.B."/>
        </authorList>
    </citation>
    <scope>NUCLEOTIDE SEQUENCE [LARGE SCALE GENOMIC DNA]</scope>
    <source>
        <strain evidence="1">ISS470</strain>
    </source>
</reference>
<keyword evidence="2" id="KW-1185">Reference proteome</keyword>
<evidence type="ECO:0000313" key="2">
    <source>
        <dbReference type="Proteomes" id="UP000054995"/>
    </source>
</evidence>
<sequence>MSAAVECRGRNAALALAERAFARCDFSKISMRCLRPLNALVRMLKRYAPIGGGHYLSLRILIINAATLR</sequence>